<dbReference type="InterPro" id="IPR044999">
    <property type="entry name" value="CbbY-like"/>
</dbReference>
<sequence length="255" mass="27615">MDSGNILKAIIFDVDGTLADTERDGHRLAFNRAFRDAGLPFEWDVALYGRLLEVAGGKERIRYFLDLFPEQPQLSDEEIADLHKAKTAHYVDIVASGGVPLRPGVLRLLQEARASGIRLAIATTTTPANVEVLLRNTLGSEALSWFEVIAAGDSVPAKKPAPDIYFSALSDLGLDAGQCLAIEDSDNGVLSAREAGVPVLVTVNDYTREQDFSGALAILEHLGEPDRPARVLKAPDESPAAVVDLALLRRWMDIS</sequence>
<dbReference type="NCBIfam" id="TIGR01509">
    <property type="entry name" value="HAD-SF-IA-v3"/>
    <property type="match status" value="1"/>
</dbReference>
<dbReference type="Proteomes" id="UP001446205">
    <property type="component" value="Unassembled WGS sequence"/>
</dbReference>
<dbReference type="InterPro" id="IPR036412">
    <property type="entry name" value="HAD-like_sf"/>
</dbReference>
<comment type="caution">
    <text evidence="1">The sequence shown here is derived from an EMBL/GenBank/DDBJ whole genome shotgun (WGS) entry which is preliminary data.</text>
</comment>
<dbReference type="Pfam" id="PF00702">
    <property type="entry name" value="Hydrolase"/>
    <property type="match status" value="1"/>
</dbReference>
<dbReference type="SFLD" id="SFLDG01135">
    <property type="entry name" value="C1.5.6:_HAD__Beta-PGM__Phospha"/>
    <property type="match status" value="1"/>
</dbReference>
<dbReference type="InterPro" id="IPR006439">
    <property type="entry name" value="HAD-SF_hydro_IA"/>
</dbReference>
<keyword evidence="1" id="KW-0378">Hydrolase</keyword>
<protein>
    <submittedName>
        <fullName evidence="1">HAD family hydrolase</fullName>
    </submittedName>
</protein>
<dbReference type="PRINTS" id="PR00413">
    <property type="entry name" value="HADHALOGNASE"/>
</dbReference>
<name>A0ABU9D702_9PROT</name>
<proteinExistence type="predicted"/>
<dbReference type="Gene3D" id="3.40.50.1000">
    <property type="entry name" value="HAD superfamily/HAD-like"/>
    <property type="match status" value="1"/>
</dbReference>
<dbReference type="SFLD" id="SFLDG01129">
    <property type="entry name" value="C1.5:_HAD__Beta-PGM__Phosphata"/>
    <property type="match status" value="1"/>
</dbReference>
<dbReference type="SFLD" id="SFLDS00003">
    <property type="entry name" value="Haloacid_Dehalogenase"/>
    <property type="match status" value="1"/>
</dbReference>
<dbReference type="EMBL" id="JBBPCO010000004">
    <property type="protein sequence ID" value="MEK8089314.1"/>
    <property type="molecule type" value="Genomic_DNA"/>
</dbReference>
<dbReference type="SFLD" id="SFLDF00035">
    <property type="entry name" value="phosphoglycolate_phosphatase"/>
    <property type="match status" value="1"/>
</dbReference>
<reference evidence="1 2" key="1">
    <citation type="submission" date="2024-04" db="EMBL/GenBank/DDBJ databases">
        <authorList>
            <person name="Abashina T."/>
            <person name="Shaikin A."/>
        </authorList>
    </citation>
    <scope>NUCLEOTIDE SEQUENCE [LARGE SCALE GENOMIC DNA]</scope>
    <source>
        <strain evidence="1 2">AAFK</strain>
    </source>
</reference>
<dbReference type="SUPFAM" id="SSF56784">
    <property type="entry name" value="HAD-like"/>
    <property type="match status" value="1"/>
</dbReference>
<dbReference type="CDD" id="cd07528">
    <property type="entry name" value="HAD_CbbY-like"/>
    <property type="match status" value="1"/>
</dbReference>
<dbReference type="GO" id="GO:0016787">
    <property type="term" value="F:hydrolase activity"/>
    <property type="evidence" value="ECO:0007669"/>
    <property type="project" value="UniProtKB-KW"/>
</dbReference>
<dbReference type="PANTHER" id="PTHR42896">
    <property type="entry name" value="XYLULOSE-1,5-BISPHOSPHATE (XUBP) PHOSPHATASE"/>
    <property type="match status" value="1"/>
</dbReference>
<accession>A0ABU9D702</accession>
<dbReference type="InterPro" id="IPR023198">
    <property type="entry name" value="PGP-like_dom2"/>
</dbReference>
<dbReference type="PANTHER" id="PTHR42896:SF2">
    <property type="entry name" value="CBBY-LIKE PROTEIN"/>
    <property type="match status" value="1"/>
</dbReference>
<dbReference type="InterPro" id="IPR023214">
    <property type="entry name" value="HAD_sf"/>
</dbReference>
<organism evidence="1 2">
    <name type="scientific">Thermithiobacillus plumbiphilus</name>
    <dbReference type="NCBI Taxonomy" id="1729899"/>
    <lineage>
        <taxon>Bacteria</taxon>
        <taxon>Pseudomonadati</taxon>
        <taxon>Pseudomonadota</taxon>
        <taxon>Acidithiobacillia</taxon>
        <taxon>Acidithiobacillales</taxon>
        <taxon>Thermithiobacillaceae</taxon>
        <taxon>Thermithiobacillus</taxon>
    </lineage>
</organism>
<keyword evidence="2" id="KW-1185">Reference proteome</keyword>
<dbReference type="Gene3D" id="1.10.150.240">
    <property type="entry name" value="Putative phosphatase, domain 2"/>
    <property type="match status" value="1"/>
</dbReference>
<dbReference type="RefSeq" id="WP_341370372.1">
    <property type="nucleotide sequence ID" value="NZ_JBBPCO010000004.1"/>
</dbReference>
<evidence type="ECO:0000313" key="1">
    <source>
        <dbReference type="EMBL" id="MEK8089314.1"/>
    </source>
</evidence>
<evidence type="ECO:0000313" key="2">
    <source>
        <dbReference type="Proteomes" id="UP001446205"/>
    </source>
</evidence>
<gene>
    <name evidence="1" type="ORF">WOB96_05990</name>
</gene>